<gene>
    <name evidence="1" type="ORF">QBC32DRAFT_342965</name>
</gene>
<reference evidence="1" key="2">
    <citation type="submission" date="2023-06" db="EMBL/GenBank/DDBJ databases">
        <authorList>
            <consortium name="Lawrence Berkeley National Laboratory"/>
            <person name="Mondo S.J."/>
            <person name="Hensen N."/>
            <person name="Bonometti L."/>
            <person name="Westerberg I."/>
            <person name="Brannstrom I.O."/>
            <person name="Guillou S."/>
            <person name="Cros-Aarteil S."/>
            <person name="Calhoun S."/>
            <person name="Haridas S."/>
            <person name="Kuo A."/>
            <person name="Pangilinan J."/>
            <person name="Riley R."/>
            <person name="Labutti K."/>
            <person name="Andreopoulos B."/>
            <person name="Lipzen A."/>
            <person name="Chen C."/>
            <person name="Yanf M."/>
            <person name="Daum C."/>
            <person name="Ng V."/>
            <person name="Clum A."/>
            <person name="Steindorff A."/>
            <person name="Ohm R."/>
            <person name="Martin F."/>
            <person name="Silar P."/>
            <person name="Natvig D."/>
            <person name="Lalanne C."/>
            <person name="Gautier V."/>
            <person name="Ament-Velasquez S.L."/>
            <person name="Kruys A."/>
            <person name="Hutchinson M.I."/>
            <person name="Powell A.J."/>
            <person name="Barry K."/>
            <person name="Miller A.N."/>
            <person name="Grigoriev I.V."/>
            <person name="Debuchy R."/>
            <person name="Gladieux P."/>
            <person name="Thoren M.H."/>
            <person name="Johannesson H."/>
        </authorList>
    </citation>
    <scope>NUCLEOTIDE SEQUENCE</scope>
    <source>
        <strain evidence="1">CBS 626.80</strain>
    </source>
</reference>
<organism evidence="1 2">
    <name type="scientific">Pseudoneurospora amorphoporcata</name>
    <dbReference type="NCBI Taxonomy" id="241081"/>
    <lineage>
        <taxon>Eukaryota</taxon>
        <taxon>Fungi</taxon>
        <taxon>Dikarya</taxon>
        <taxon>Ascomycota</taxon>
        <taxon>Pezizomycotina</taxon>
        <taxon>Sordariomycetes</taxon>
        <taxon>Sordariomycetidae</taxon>
        <taxon>Sordariales</taxon>
        <taxon>Sordariaceae</taxon>
        <taxon>Pseudoneurospora</taxon>
    </lineage>
</organism>
<protein>
    <submittedName>
        <fullName evidence="1">Uncharacterized protein</fullName>
    </submittedName>
</protein>
<name>A0AAN6NU16_9PEZI</name>
<dbReference type="EMBL" id="MU859137">
    <property type="protein sequence ID" value="KAK3951856.1"/>
    <property type="molecule type" value="Genomic_DNA"/>
</dbReference>
<dbReference type="AlphaFoldDB" id="A0AAN6NU16"/>
<evidence type="ECO:0000313" key="1">
    <source>
        <dbReference type="EMBL" id="KAK3951856.1"/>
    </source>
</evidence>
<sequence>MALPYCGMISVPMAPVFSWAFLFFVLERCQLSPLTLLLSSENECSTVADHISRHLLHTLLLFHGVASNLLRRMQPRCKQAPHFLALQIDEKRCNTAHLAVCLGRRFVIMLS</sequence>
<proteinExistence type="predicted"/>
<accession>A0AAN6NU16</accession>
<dbReference type="Proteomes" id="UP001303222">
    <property type="component" value="Unassembled WGS sequence"/>
</dbReference>
<reference evidence="1" key="1">
    <citation type="journal article" date="2023" name="Mol. Phylogenet. Evol.">
        <title>Genome-scale phylogeny and comparative genomics of the fungal order Sordariales.</title>
        <authorList>
            <person name="Hensen N."/>
            <person name="Bonometti L."/>
            <person name="Westerberg I."/>
            <person name="Brannstrom I.O."/>
            <person name="Guillou S."/>
            <person name="Cros-Aarteil S."/>
            <person name="Calhoun S."/>
            <person name="Haridas S."/>
            <person name="Kuo A."/>
            <person name="Mondo S."/>
            <person name="Pangilinan J."/>
            <person name="Riley R."/>
            <person name="LaButti K."/>
            <person name="Andreopoulos B."/>
            <person name="Lipzen A."/>
            <person name="Chen C."/>
            <person name="Yan M."/>
            <person name="Daum C."/>
            <person name="Ng V."/>
            <person name="Clum A."/>
            <person name="Steindorff A."/>
            <person name="Ohm R.A."/>
            <person name="Martin F."/>
            <person name="Silar P."/>
            <person name="Natvig D.O."/>
            <person name="Lalanne C."/>
            <person name="Gautier V."/>
            <person name="Ament-Velasquez S.L."/>
            <person name="Kruys A."/>
            <person name="Hutchinson M.I."/>
            <person name="Powell A.J."/>
            <person name="Barry K."/>
            <person name="Miller A.N."/>
            <person name="Grigoriev I.V."/>
            <person name="Debuchy R."/>
            <person name="Gladieux P."/>
            <person name="Hiltunen Thoren M."/>
            <person name="Johannesson H."/>
        </authorList>
    </citation>
    <scope>NUCLEOTIDE SEQUENCE</scope>
    <source>
        <strain evidence="1">CBS 626.80</strain>
    </source>
</reference>
<keyword evidence="2" id="KW-1185">Reference proteome</keyword>
<evidence type="ECO:0000313" key="2">
    <source>
        <dbReference type="Proteomes" id="UP001303222"/>
    </source>
</evidence>
<comment type="caution">
    <text evidence="1">The sequence shown here is derived from an EMBL/GenBank/DDBJ whole genome shotgun (WGS) entry which is preliminary data.</text>
</comment>